<dbReference type="Gene3D" id="1.10.10.10">
    <property type="entry name" value="Winged helix-like DNA-binding domain superfamily/Winged helix DNA-binding domain"/>
    <property type="match status" value="1"/>
</dbReference>
<dbReference type="AlphaFoldDB" id="A0A291QF72"/>
<evidence type="ECO:0000313" key="6">
    <source>
        <dbReference type="Proteomes" id="UP000221011"/>
    </source>
</evidence>
<dbReference type="EMBL" id="CP022685">
    <property type="protein sequence ID" value="ATL30167.1"/>
    <property type="molecule type" value="Genomic_DNA"/>
</dbReference>
<evidence type="ECO:0000313" key="5">
    <source>
        <dbReference type="EMBL" id="ATL30167.1"/>
    </source>
</evidence>
<dbReference type="GO" id="GO:0003677">
    <property type="term" value="F:DNA binding"/>
    <property type="evidence" value="ECO:0007669"/>
    <property type="project" value="UniProtKB-KW"/>
</dbReference>
<keyword evidence="3" id="KW-0804">Transcription</keyword>
<dbReference type="InterPro" id="IPR036390">
    <property type="entry name" value="WH_DNA-bd_sf"/>
</dbReference>
<dbReference type="InterPro" id="IPR002577">
    <property type="entry name" value="HTH_HxlR"/>
</dbReference>
<evidence type="ECO:0000256" key="1">
    <source>
        <dbReference type="ARBA" id="ARBA00023015"/>
    </source>
</evidence>
<dbReference type="PROSITE" id="PS51118">
    <property type="entry name" value="HTH_HXLR"/>
    <property type="match status" value="1"/>
</dbReference>
<dbReference type="InterPro" id="IPR036388">
    <property type="entry name" value="WH-like_DNA-bd_sf"/>
</dbReference>
<dbReference type="RefSeq" id="WP_098244512.1">
    <property type="nucleotide sequence ID" value="NZ_CP022685.1"/>
</dbReference>
<name>A0A291QF72_9ACTN</name>
<keyword evidence="6" id="KW-1185">Reference proteome</keyword>
<gene>
    <name evidence="5" type="ORF">KY5_5149</name>
</gene>
<keyword evidence="2" id="KW-0238">DNA-binding</keyword>
<reference evidence="5 6" key="1">
    <citation type="submission" date="2017-08" db="EMBL/GenBank/DDBJ databases">
        <title>Complete Genome Sequence of Streptomyces formicae KY5, the formicamycin producer.</title>
        <authorList>
            <person name="Holmes N.A."/>
            <person name="Devine R."/>
            <person name="Qin Z."/>
            <person name="Seipke R.F."/>
            <person name="Wilkinson B."/>
            <person name="Hutchings M.I."/>
        </authorList>
    </citation>
    <scope>NUCLEOTIDE SEQUENCE [LARGE SCALE GENOMIC DNA]</scope>
    <source>
        <strain evidence="5 6">KY5</strain>
    </source>
</reference>
<evidence type="ECO:0000256" key="3">
    <source>
        <dbReference type="ARBA" id="ARBA00023163"/>
    </source>
</evidence>
<dbReference type="Pfam" id="PF01638">
    <property type="entry name" value="HxlR"/>
    <property type="match status" value="1"/>
</dbReference>
<protein>
    <submittedName>
        <fullName evidence="5">Transcriptional regulator, HxlR family</fullName>
    </submittedName>
</protein>
<dbReference type="SUPFAM" id="SSF46785">
    <property type="entry name" value="Winged helix' DNA-binding domain"/>
    <property type="match status" value="1"/>
</dbReference>
<dbReference type="PANTHER" id="PTHR33204:SF29">
    <property type="entry name" value="TRANSCRIPTIONAL REGULATOR"/>
    <property type="match status" value="1"/>
</dbReference>
<dbReference type="Proteomes" id="UP000221011">
    <property type="component" value="Chromosome"/>
</dbReference>
<feature type="domain" description="HTH hxlR-type" evidence="4">
    <location>
        <begin position="10"/>
        <end position="109"/>
    </location>
</feature>
<evidence type="ECO:0000256" key="2">
    <source>
        <dbReference type="ARBA" id="ARBA00023125"/>
    </source>
</evidence>
<evidence type="ECO:0000259" key="4">
    <source>
        <dbReference type="PROSITE" id="PS51118"/>
    </source>
</evidence>
<proteinExistence type="predicted"/>
<sequence length="123" mass="13616">MRKDNEPYSCGLDAAVDVVGGKWKPMILWALHEGKTLRFGELRRQIAGVSEKVLIQQLRELESDGIVHREVYREVPPKVEYSLTALGDSLNTALVPLGLWGDEHMHQVIANKARAEEAAAVAG</sequence>
<accession>A0A291QF72</accession>
<organism evidence="5 6">
    <name type="scientific">Streptomyces formicae</name>
    <dbReference type="NCBI Taxonomy" id="1616117"/>
    <lineage>
        <taxon>Bacteria</taxon>
        <taxon>Bacillati</taxon>
        <taxon>Actinomycetota</taxon>
        <taxon>Actinomycetes</taxon>
        <taxon>Kitasatosporales</taxon>
        <taxon>Streptomycetaceae</taxon>
        <taxon>Streptomyces</taxon>
    </lineage>
</organism>
<dbReference type="PANTHER" id="PTHR33204">
    <property type="entry name" value="TRANSCRIPTIONAL REGULATOR, MARR FAMILY"/>
    <property type="match status" value="1"/>
</dbReference>
<keyword evidence="1" id="KW-0805">Transcription regulation</keyword>
<dbReference type="KEGG" id="sfk:KY5_5149"/>